<dbReference type="GO" id="GO:0008168">
    <property type="term" value="F:methyltransferase activity"/>
    <property type="evidence" value="ECO:0007669"/>
    <property type="project" value="UniProtKB-KW"/>
</dbReference>
<reference evidence="1 2" key="1">
    <citation type="journal article" date="2019" name="Environ. Microbiol.">
        <title>At the nexus of three kingdoms: the genome of the mycorrhizal fungus Gigaspora margarita provides insights into plant, endobacterial and fungal interactions.</title>
        <authorList>
            <person name="Venice F."/>
            <person name="Ghignone S."/>
            <person name="Salvioli di Fossalunga A."/>
            <person name="Amselem J."/>
            <person name="Novero M."/>
            <person name="Xianan X."/>
            <person name="Sedzielewska Toro K."/>
            <person name="Morin E."/>
            <person name="Lipzen A."/>
            <person name="Grigoriev I.V."/>
            <person name="Henrissat B."/>
            <person name="Martin F.M."/>
            <person name="Bonfante P."/>
        </authorList>
    </citation>
    <scope>NUCLEOTIDE SEQUENCE [LARGE SCALE GENOMIC DNA]</scope>
    <source>
        <strain evidence="1 2">BEG34</strain>
    </source>
</reference>
<protein>
    <submittedName>
        <fullName evidence="1">S-adenosyl-L-methionine-dependent methyltransferase</fullName>
    </submittedName>
</protein>
<evidence type="ECO:0000313" key="2">
    <source>
        <dbReference type="Proteomes" id="UP000439903"/>
    </source>
</evidence>
<proteinExistence type="predicted"/>
<dbReference type="OrthoDB" id="2013972at2759"/>
<dbReference type="Gene3D" id="3.40.50.150">
    <property type="entry name" value="Vaccinia Virus protein VP39"/>
    <property type="match status" value="2"/>
</dbReference>
<dbReference type="EMBL" id="WTPW01001043">
    <property type="protein sequence ID" value="KAF0460724.1"/>
    <property type="molecule type" value="Genomic_DNA"/>
</dbReference>
<keyword evidence="1" id="KW-0489">Methyltransferase</keyword>
<dbReference type="AlphaFoldDB" id="A0A8H3XHE7"/>
<comment type="caution">
    <text evidence="1">The sequence shown here is derived from an EMBL/GenBank/DDBJ whole genome shotgun (WGS) entry which is preliminary data.</text>
</comment>
<keyword evidence="1" id="KW-0808">Transferase</keyword>
<evidence type="ECO:0000313" key="1">
    <source>
        <dbReference type="EMBL" id="KAF0460724.1"/>
    </source>
</evidence>
<dbReference type="Proteomes" id="UP000439903">
    <property type="component" value="Unassembled WGS sequence"/>
</dbReference>
<sequence>MESYNSKIQIVGLESTNNNLLNESNKSTFDKSYFGEDRRYTAENTTYFLPNDDKEHNRLHLQHNILKFIWQGNFFAPVEHLLNQEETKVLDVGAGSWLLDMATNYPKAKFTGLDISPAQPVPAKKWQSVINELVRILKPGGYLEWLDLDFQYKTMGPVKTKIINAIVTMSHERGLDPDLCYKLQGFLEEHNQLHNIHCEIKEKFNGDEKFCKLWIENYSAVLMGMKSNLMNILKVSSDEYDDLVKTVGKELTEFEAYYPHVRVYAQKKLA</sequence>
<dbReference type="GO" id="GO:0032259">
    <property type="term" value="P:methylation"/>
    <property type="evidence" value="ECO:0007669"/>
    <property type="project" value="UniProtKB-KW"/>
</dbReference>
<keyword evidence="2" id="KW-1185">Reference proteome</keyword>
<dbReference type="SUPFAM" id="SSF53335">
    <property type="entry name" value="S-adenosyl-L-methionine-dependent methyltransferases"/>
    <property type="match status" value="1"/>
</dbReference>
<accession>A0A8H3XHE7</accession>
<name>A0A8H3XHE7_GIGMA</name>
<organism evidence="1 2">
    <name type="scientific">Gigaspora margarita</name>
    <dbReference type="NCBI Taxonomy" id="4874"/>
    <lineage>
        <taxon>Eukaryota</taxon>
        <taxon>Fungi</taxon>
        <taxon>Fungi incertae sedis</taxon>
        <taxon>Mucoromycota</taxon>
        <taxon>Glomeromycotina</taxon>
        <taxon>Glomeromycetes</taxon>
        <taxon>Diversisporales</taxon>
        <taxon>Gigasporaceae</taxon>
        <taxon>Gigaspora</taxon>
    </lineage>
</organism>
<gene>
    <name evidence="1" type="ORF">F8M41_000575</name>
</gene>
<dbReference type="InterPro" id="IPR029063">
    <property type="entry name" value="SAM-dependent_MTases_sf"/>
</dbReference>